<dbReference type="EMBL" id="SEYY01020176">
    <property type="protein sequence ID" value="KAB7497523.1"/>
    <property type="molecule type" value="Genomic_DNA"/>
</dbReference>
<evidence type="ECO:0000313" key="6">
    <source>
        <dbReference type="EMBL" id="KAB7497523.1"/>
    </source>
</evidence>
<feature type="compositionally biased region" description="Acidic residues" evidence="3">
    <location>
        <begin position="1533"/>
        <end position="1549"/>
    </location>
</feature>
<dbReference type="SUPFAM" id="SSF48350">
    <property type="entry name" value="GTPase activation domain, GAP"/>
    <property type="match status" value="1"/>
</dbReference>
<dbReference type="InterPro" id="IPR029071">
    <property type="entry name" value="Ubiquitin-like_domsf"/>
</dbReference>
<dbReference type="GO" id="GO:0007165">
    <property type="term" value="P:signal transduction"/>
    <property type="evidence" value="ECO:0007669"/>
    <property type="project" value="InterPro"/>
</dbReference>
<feature type="region of interest" description="Disordered" evidence="3">
    <location>
        <begin position="1176"/>
        <end position="1263"/>
    </location>
</feature>
<feature type="compositionally biased region" description="Basic and acidic residues" evidence="3">
    <location>
        <begin position="1202"/>
        <end position="1211"/>
    </location>
</feature>
<dbReference type="SUPFAM" id="SSF50729">
    <property type="entry name" value="PH domain-like"/>
    <property type="match status" value="1"/>
</dbReference>
<dbReference type="InterPro" id="IPR047887">
    <property type="entry name" value="ARHGAP20_PH"/>
</dbReference>
<dbReference type="SMART" id="SM00324">
    <property type="entry name" value="RhoGAP"/>
    <property type="match status" value="1"/>
</dbReference>
<evidence type="ECO:0000259" key="4">
    <source>
        <dbReference type="PROSITE" id="PS50200"/>
    </source>
</evidence>
<feature type="domain" description="Rho-GAP" evidence="5">
    <location>
        <begin position="646"/>
        <end position="833"/>
    </location>
</feature>
<sequence>LQKMKGLIRKRSTTAARLQRAFSAKGLRTTESNNNNNTNNNNNNNNPKDSLYNSNANPYDSNMHGDYHSNRNKDGKPKRQFIMETPVQFTTGVQSQERHLFLFTDLLLVAKARSGGNFKLKEKVRVSEMWLANCLDDVAEISKSTDTSFVLGWPTTNVVASFRNLTKSIFLLSFEMKSNDNKTFSEISYLDSTYTSKSCYESLLCFGVNRSPPSFTKRGSFILKNHKKEEIPSVRLEGVSRTYVRPPKPTYTDLNSSFVPPQCLRRSSSEKVLSPRRTFSTYVFPDEKYESVAPRPDEFYPDFRSPSVEYEVIRPRESKVATIRKNLRRCDSEYLQPVQTKFQSEKNILKVFKSPFNKRKNTITRFQPDTQNIYNHNVEYANKKLKPRLKPNIKYPLGVSKPNCTLLSSQVKGLNIINKDTSESLTFNTDPFYSSYIKYGNSNSKSSPFGHYSCVATKDLWYNKLSQVIVDEREKEPPSTTIQVTHYDPLSNTDICKTVSISSTTTARECVALVLDHLEIPSSDESKFQLWVKSPNEESPYPLIGHEFPFAIRMNCLREILQECDAEQCGNIYNTDIMGRCQFILRQERKPSPTGIIEPHENGKKVSKKAKKSPIRIHKVFKRSNSKGDVTDSGAQINSGGILFGQPLQKICHPDGGPPKPIMDMLHQLFQKGPFTVGIFRKSANARLVRELKEKLDSSEELVDLDGVHITSVAALFKDFLRSLPDCLLCSELYEEWLELPRLPSAREKVSKTLLLCSRLPRPHLTLLQLFLCVLHHIAKRAAENMMSASNLAVCVGPSILWPSSPILALSPEASKEAPATVEFLIERCCNVFGKDILTLLGDPPEQDPLRLDSGAEESDSLHSLHSGHSMHSSGGMRRDDSSIDSLERELIGEGELSPLPRKDKMSLTNLSRDSGLTMSDSQLYTPDEEESGSTSSSHSGGEKNYTPSQQERTNERFQHYTAPNNPNAIYTAVYRRPEKMQQSQYDEPDSYYSAPNREHTRVQITYSTPNFNGNYGNQSTQKEAIRPVNNVISNGYSQDDEDDGIYSVPNGIPSQKMLPFVASSNFQRHDWMRRCSNVRKVSKTNSTDGGLMRSTSEESLLNKYNALEYGMSLGAAGSAGNEQMKYKERILYSSPGEYDDSVREAPTLGGRESPLRRSKSAHQIIDANDCRLIPAIDQNTTPPNLSHKEAVKWHRSRSTPHIHDEGDRSYDSSTLSDDDSTPHVSRSNSRGKEFGNGTLQTWDSSDSHNSRNSSFKSERTGSMCTVVSAGSTSTLSSNPPSYEEALNRRSLMHGKSQQLTPVGIPDYAIREEKMKSARAKQLYEESLRIYQEENSYLCDLVRASPAHAHDSDDPELPPPLPPKSDPPPLPPKQKSNRRSNDGTNRLKHLPPVHVESPNRKPRSVTSLPMNQVSYDPPLHKTIIYTDDSPPVLPPKERTIIEVESSYNTCVQKKNMETQTEDYDLEDDVKDEGIQTSGNWTTESSSPHITSVKIPDISLREGRRRNRFKEKTNSSQRSRSMPGRDGTKNGGSDFDDDYDEEEDEEEEWNIYESSRDFGGKNCGIRDIKHLDPDLQQEISWSVSQLRAIFGDSLKGAKVHPPPYRPPPTHRSSITTYHLGTGDAFIGRNKQRPHSNYGEESYV</sequence>
<organism evidence="6 7">
    <name type="scientific">Armadillidium nasatum</name>
    <dbReference type="NCBI Taxonomy" id="96803"/>
    <lineage>
        <taxon>Eukaryota</taxon>
        <taxon>Metazoa</taxon>
        <taxon>Ecdysozoa</taxon>
        <taxon>Arthropoda</taxon>
        <taxon>Crustacea</taxon>
        <taxon>Multicrustacea</taxon>
        <taxon>Malacostraca</taxon>
        <taxon>Eumalacostraca</taxon>
        <taxon>Peracarida</taxon>
        <taxon>Isopoda</taxon>
        <taxon>Oniscidea</taxon>
        <taxon>Crinocheta</taxon>
        <taxon>Armadillidiidae</taxon>
        <taxon>Armadillidium</taxon>
    </lineage>
</organism>
<feature type="compositionally biased region" description="Pro residues" evidence="3">
    <location>
        <begin position="1357"/>
        <end position="1372"/>
    </location>
</feature>
<reference evidence="6 7" key="1">
    <citation type="journal article" date="2019" name="PLoS Biol.">
        <title>Sex chromosomes control vertical transmission of feminizing Wolbachia symbionts in an isopod.</title>
        <authorList>
            <person name="Becking T."/>
            <person name="Chebbi M.A."/>
            <person name="Giraud I."/>
            <person name="Moumen B."/>
            <person name="Laverre T."/>
            <person name="Caubet Y."/>
            <person name="Peccoud J."/>
            <person name="Gilbert C."/>
            <person name="Cordaux R."/>
        </authorList>
    </citation>
    <scope>NUCLEOTIDE SEQUENCE [LARGE SCALE GENOMIC DNA]</scope>
    <source>
        <strain evidence="6">ANa2</strain>
        <tissue evidence="6">Whole body excluding digestive tract and cuticle</tissue>
    </source>
</reference>
<accession>A0A5N5STI3</accession>
<comment type="caution">
    <text evidence="6">The sequence shown here is derived from an EMBL/GenBank/DDBJ whole genome shotgun (WGS) entry which is preliminary data.</text>
</comment>
<dbReference type="OrthoDB" id="27389at2759"/>
<evidence type="ECO:0000259" key="5">
    <source>
        <dbReference type="PROSITE" id="PS50238"/>
    </source>
</evidence>
<feature type="compositionally biased region" description="Basic residues" evidence="3">
    <location>
        <begin position="1"/>
        <end position="12"/>
    </location>
</feature>
<dbReference type="PANTHER" id="PTHR23179:SF3">
    <property type="entry name" value="RHO GTPASE-ACTIVATING PROTEIN 20"/>
    <property type="match status" value="1"/>
</dbReference>
<evidence type="ECO:0000256" key="2">
    <source>
        <dbReference type="ARBA" id="ARBA00022553"/>
    </source>
</evidence>
<dbReference type="GO" id="GO:0005096">
    <property type="term" value="F:GTPase activator activity"/>
    <property type="evidence" value="ECO:0007669"/>
    <property type="project" value="UniProtKB-KW"/>
</dbReference>
<feature type="region of interest" description="Disordered" evidence="3">
    <location>
        <begin position="1137"/>
        <end position="1161"/>
    </location>
</feature>
<dbReference type="InterPro" id="IPR000159">
    <property type="entry name" value="RA_dom"/>
</dbReference>
<feature type="compositionally biased region" description="Low complexity" evidence="3">
    <location>
        <begin position="862"/>
        <end position="876"/>
    </location>
</feature>
<keyword evidence="1" id="KW-0343">GTPase activation</keyword>
<keyword evidence="2" id="KW-0597">Phosphoprotein</keyword>
<feature type="region of interest" description="Disordered" evidence="3">
    <location>
        <begin position="1593"/>
        <end position="1615"/>
    </location>
</feature>
<feature type="compositionally biased region" description="Basic and acidic residues" evidence="3">
    <location>
        <begin position="63"/>
        <end position="77"/>
    </location>
</feature>
<dbReference type="CDD" id="cd04402">
    <property type="entry name" value="RhoGAP_ARHGAP20"/>
    <property type="match status" value="1"/>
</dbReference>
<dbReference type="InterPro" id="IPR000198">
    <property type="entry name" value="RhoGAP_dom"/>
</dbReference>
<dbReference type="SUPFAM" id="SSF54236">
    <property type="entry name" value="Ubiquitin-like"/>
    <property type="match status" value="1"/>
</dbReference>
<feature type="region of interest" description="Disordered" evidence="3">
    <location>
        <begin position="1452"/>
        <end position="1561"/>
    </location>
</feature>
<feature type="compositionally biased region" description="Polar residues" evidence="3">
    <location>
        <begin position="1404"/>
        <end position="1414"/>
    </location>
</feature>
<dbReference type="InterPro" id="IPR008936">
    <property type="entry name" value="Rho_GTPase_activation_prot"/>
</dbReference>
<evidence type="ECO:0000256" key="3">
    <source>
        <dbReference type="SAM" id="MobiDB-lite"/>
    </source>
</evidence>
<evidence type="ECO:0000256" key="1">
    <source>
        <dbReference type="ARBA" id="ARBA00022468"/>
    </source>
</evidence>
<feature type="domain" description="Ras-associating" evidence="4">
    <location>
        <begin position="487"/>
        <end position="590"/>
    </location>
</feature>
<dbReference type="Pfam" id="PF00620">
    <property type="entry name" value="RhoGAP"/>
    <property type="match status" value="1"/>
</dbReference>
<dbReference type="InterPro" id="IPR047886">
    <property type="entry name" value="ARHGAP20-like_RhoGAP"/>
</dbReference>
<dbReference type="Pfam" id="PF00788">
    <property type="entry name" value="RA"/>
    <property type="match status" value="1"/>
</dbReference>
<feature type="compositionally biased region" description="Polar residues" evidence="3">
    <location>
        <begin position="907"/>
        <end position="925"/>
    </location>
</feature>
<evidence type="ECO:0000313" key="7">
    <source>
        <dbReference type="Proteomes" id="UP000326759"/>
    </source>
</evidence>
<dbReference type="Gene3D" id="2.30.29.30">
    <property type="entry name" value="Pleckstrin-homology domain (PH domain)/Phosphotyrosine-binding domain (PTB)"/>
    <property type="match status" value="1"/>
</dbReference>
<dbReference type="PANTHER" id="PTHR23179">
    <property type="entry name" value="T-CELL ACTIVATION RHO GTPASE ACTIVATING PROTEIN-RELATED"/>
    <property type="match status" value="1"/>
</dbReference>
<name>A0A5N5STI3_9CRUS</name>
<proteinExistence type="predicted"/>
<feature type="compositionally biased region" description="Polar residues" evidence="3">
    <location>
        <begin position="1474"/>
        <end position="1489"/>
    </location>
</feature>
<keyword evidence="7" id="KW-1185">Reference proteome</keyword>
<dbReference type="PROSITE" id="PS50200">
    <property type="entry name" value="RA"/>
    <property type="match status" value="1"/>
</dbReference>
<feature type="compositionally biased region" description="Acidic residues" evidence="3">
    <location>
        <begin position="1459"/>
        <end position="1470"/>
    </location>
</feature>
<feature type="region of interest" description="Disordered" evidence="3">
    <location>
        <begin position="1623"/>
        <end position="1642"/>
    </location>
</feature>
<feature type="compositionally biased region" description="Basic and acidic residues" evidence="3">
    <location>
        <begin position="877"/>
        <end position="892"/>
    </location>
</feature>
<feature type="compositionally biased region" description="Low complexity" evidence="3">
    <location>
        <begin position="33"/>
        <end position="46"/>
    </location>
</feature>
<feature type="region of interest" description="Disordered" evidence="3">
    <location>
        <begin position="846"/>
        <end position="954"/>
    </location>
</feature>
<dbReference type="Gene3D" id="1.10.555.10">
    <property type="entry name" value="Rho GTPase activation protein"/>
    <property type="match status" value="1"/>
</dbReference>
<protein>
    <submittedName>
        <fullName evidence="6">Rho GTPase-activating protein 20</fullName>
    </submittedName>
</protein>
<dbReference type="InterPro" id="IPR011993">
    <property type="entry name" value="PH-like_dom_sf"/>
</dbReference>
<feature type="region of interest" description="Disordered" evidence="3">
    <location>
        <begin position="1"/>
        <end position="77"/>
    </location>
</feature>
<gene>
    <name evidence="6" type="ORF">Anas_04437</name>
</gene>
<dbReference type="Pfam" id="PF22286">
    <property type="entry name" value="RHG20_PH"/>
    <property type="match status" value="1"/>
</dbReference>
<feature type="region of interest" description="Disordered" evidence="3">
    <location>
        <begin position="1346"/>
        <end position="1415"/>
    </location>
</feature>
<feature type="non-terminal residue" evidence="6">
    <location>
        <position position="1"/>
    </location>
</feature>
<dbReference type="GO" id="GO:0035023">
    <property type="term" value="P:regulation of Rho protein signal transduction"/>
    <property type="evidence" value="ECO:0007669"/>
    <property type="project" value="InterPro"/>
</dbReference>
<dbReference type="CDD" id="cd13319">
    <property type="entry name" value="PH_RARhoGAP"/>
    <property type="match status" value="1"/>
</dbReference>
<feature type="compositionally biased region" description="Polar residues" evidence="3">
    <location>
        <begin position="47"/>
        <end position="60"/>
    </location>
</feature>
<dbReference type="PROSITE" id="PS50238">
    <property type="entry name" value="RHOGAP"/>
    <property type="match status" value="1"/>
</dbReference>
<dbReference type="Proteomes" id="UP000326759">
    <property type="component" value="Unassembled WGS sequence"/>
</dbReference>
<feature type="compositionally biased region" description="Pro residues" evidence="3">
    <location>
        <begin position="1599"/>
        <end position="1608"/>
    </location>
</feature>